<accession>A0A5A9XEM0</accession>
<reference evidence="2 3" key="1">
    <citation type="submission" date="2019-04" db="EMBL/GenBank/DDBJ databases">
        <title>Geobacter ruber sp. nov., ferric-reducing bacteria isolated from paddy soil.</title>
        <authorList>
            <person name="Xu Z."/>
            <person name="Masuda Y."/>
            <person name="Itoh H."/>
            <person name="Senoo K."/>
        </authorList>
    </citation>
    <scope>NUCLEOTIDE SEQUENCE [LARGE SCALE GENOMIC DNA]</scope>
    <source>
        <strain evidence="2 3">Red88</strain>
    </source>
</reference>
<sequence>MDIDSNDLKKVNAAGKREGKPQRFERLAEKRVEGLKEAIRMLKNLSNKNNYSYTVDQVNQIMSAVDMYVDDLKRAFDSKNHGFDEVFKFKK</sequence>
<proteinExistence type="predicted"/>
<gene>
    <name evidence="2" type="ORF">ET418_09340</name>
</gene>
<keyword evidence="3" id="KW-1185">Reference proteome</keyword>
<protein>
    <submittedName>
        <fullName evidence="2">Uncharacterized protein</fullName>
    </submittedName>
</protein>
<dbReference type="OrthoDB" id="7068200at2"/>
<name>A0A5A9XEM0_9BACT</name>
<dbReference type="EMBL" id="SRSD01000005">
    <property type="protein sequence ID" value="KAA0891642.1"/>
    <property type="molecule type" value="Genomic_DNA"/>
</dbReference>
<evidence type="ECO:0000256" key="1">
    <source>
        <dbReference type="SAM" id="MobiDB-lite"/>
    </source>
</evidence>
<evidence type="ECO:0000313" key="3">
    <source>
        <dbReference type="Proteomes" id="UP000324298"/>
    </source>
</evidence>
<dbReference type="Proteomes" id="UP000324298">
    <property type="component" value="Unassembled WGS sequence"/>
</dbReference>
<dbReference type="AlphaFoldDB" id="A0A5A9XEM0"/>
<feature type="region of interest" description="Disordered" evidence="1">
    <location>
        <begin position="1"/>
        <end position="20"/>
    </location>
</feature>
<dbReference type="RefSeq" id="WP_149307341.1">
    <property type="nucleotide sequence ID" value="NZ_SRSD01000005.1"/>
</dbReference>
<organism evidence="2 3">
    <name type="scientific">Oryzomonas rubra</name>
    <dbReference type="NCBI Taxonomy" id="2509454"/>
    <lineage>
        <taxon>Bacteria</taxon>
        <taxon>Pseudomonadati</taxon>
        <taxon>Thermodesulfobacteriota</taxon>
        <taxon>Desulfuromonadia</taxon>
        <taxon>Geobacterales</taxon>
        <taxon>Geobacteraceae</taxon>
        <taxon>Oryzomonas</taxon>
    </lineage>
</organism>
<comment type="caution">
    <text evidence="2">The sequence shown here is derived from an EMBL/GenBank/DDBJ whole genome shotgun (WGS) entry which is preliminary data.</text>
</comment>
<evidence type="ECO:0000313" key="2">
    <source>
        <dbReference type="EMBL" id="KAA0891642.1"/>
    </source>
</evidence>